<evidence type="ECO:0000313" key="1">
    <source>
        <dbReference type="EMBL" id="UNI71114.1"/>
    </source>
</evidence>
<evidence type="ECO:0000313" key="2">
    <source>
        <dbReference type="Proteomes" id="UP000829258"/>
    </source>
</evidence>
<keyword evidence="2" id="KW-1185">Reference proteome</keyword>
<dbReference type="Proteomes" id="UP000829258">
    <property type="component" value="Segment"/>
</dbReference>
<organism evidence="1 2">
    <name type="scientific">Providencia phage EPr2</name>
    <dbReference type="NCBI Taxonomy" id="2917333"/>
    <lineage>
        <taxon>Viruses</taxon>
        <taxon>Duplodnaviria</taxon>
        <taxon>Heunggongvirae</taxon>
        <taxon>Uroviricota</taxon>
        <taxon>Caudoviricetes</taxon>
        <taxon>Autographivirales</taxon>
        <taxon>Autotranscriptaviridae</taxon>
        <taxon>Studiervirinae</taxon>
        <taxon>Kayfunavirus</taxon>
        <taxon>Kayfunavirus EPr2</taxon>
    </lineage>
</organism>
<dbReference type="EMBL" id="OM256482">
    <property type="protein sequence ID" value="UNI71114.1"/>
    <property type="molecule type" value="Genomic_DNA"/>
</dbReference>
<accession>A0AC61TT49</accession>
<sequence>MINYRVFESTPEGPD</sequence>
<protein>
    <submittedName>
        <fullName evidence="1">Uncharacterized protein</fullName>
    </submittedName>
</protein>
<proteinExistence type="predicted"/>
<name>A0AC61TT49_9CAUD</name>
<reference evidence="1" key="1">
    <citation type="submission" date="2022-01" db="EMBL/GenBank/DDBJ databases">
        <title>Identification and Characterization of vB_PreP_EPr2, a Lytic Bacteriophage of Pan-drug Resistant Providencia rettgeri.</title>
        <authorList>
            <person name="Margulieux K.R."/>
            <person name="Mencke J.L."/>
            <person name="He Y."/>
            <person name="Filippov A.A."/>
            <person name="Nikolich M.P."/>
            <person name="Belew A.T."/>
            <person name="McGann P."/>
            <person name="Swierczewski B.E."/>
            <person name="Getnet D."/>
            <person name="Ellison D.W."/>
        </authorList>
    </citation>
    <scope>NUCLEOTIDE SEQUENCE</scope>
</reference>
<gene>
    <name evidence="1" type="ORF">EPr2_0006</name>
</gene>